<name>F0SPD4_RUBBR</name>
<evidence type="ECO:0000313" key="3">
    <source>
        <dbReference type="Proteomes" id="UP000006860"/>
    </source>
</evidence>
<evidence type="ECO:0000256" key="1">
    <source>
        <dbReference type="SAM" id="Phobius"/>
    </source>
</evidence>
<reference evidence="3" key="1">
    <citation type="submission" date="2011-02" db="EMBL/GenBank/DDBJ databases">
        <title>The complete genome of Planctomyces brasiliensis DSM 5305.</title>
        <authorList>
            <person name="Lucas S."/>
            <person name="Copeland A."/>
            <person name="Lapidus A."/>
            <person name="Bruce D."/>
            <person name="Goodwin L."/>
            <person name="Pitluck S."/>
            <person name="Kyrpides N."/>
            <person name="Mavromatis K."/>
            <person name="Pagani I."/>
            <person name="Ivanova N."/>
            <person name="Ovchinnikova G."/>
            <person name="Lu M."/>
            <person name="Detter J.C."/>
            <person name="Han C."/>
            <person name="Land M."/>
            <person name="Hauser L."/>
            <person name="Markowitz V."/>
            <person name="Cheng J.-F."/>
            <person name="Hugenholtz P."/>
            <person name="Woyke T."/>
            <person name="Wu D."/>
            <person name="Tindall B."/>
            <person name="Pomrenke H.G."/>
            <person name="Brambilla E."/>
            <person name="Klenk H.-P."/>
            <person name="Eisen J.A."/>
        </authorList>
    </citation>
    <scope>NUCLEOTIDE SEQUENCE [LARGE SCALE GENOMIC DNA]</scope>
    <source>
        <strain evidence="3">ATCC 49424 / DSM 5305 / JCM 21570 / NBRC 103401 / IFAM 1448</strain>
    </source>
</reference>
<proteinExistence type="predicted"/>
<protein>
    <submittedName>
        <fullName evidence="2">Uncharacterized protein</fullName>
    </submittedName>
</protein>
<dbReference type="Proteomes" id="UP000006860">
    <property type="component" value="Chromosome"/>
</dbReference>
<dbReference type="eggNOG" id="ENOG5033MQI">
    <property type="taxonomic scope" value="Bacteria"/>
</dbReference>
<dbReference type="KEGG" id="pbs:Plabr_4671"/>
<dbReference type="AlphaFoldDB" id="F0SPD4"/>
<dbReference type="OrthoDB" id="290157at2"/>
<keyword evidence="1" id="KW-0812">Transmembrane</keyword>
<feature type="transmembrane region" description="Helical" evidence="1">
    <location>
        <begin position="12"/>
        <end position="35"/>
    </location>
</feature>
<keyword evidence="3" id="KW-1185">Reference proteome</keyword>
<evidence type="ECO:0000313" key="2">
    <source>
        <dbReference type="EMBL" id="ADY62242.1"/>
    </source>
</evidence>
<dbReference type="RefSeq" id="WP_013630946.1">
    <property type="nucleotide sequence ID" value="NC_015174.1"/>
</dbReference>
<organism evidence="2 3">
    <name type="scientific">Rubinisphaera brasiliensis (strain ATCC 49424 / DSM 5305 / JCM 21570 / IAM 15109 / NBRC 103401 / IFAM 1448)</name>
    <name type="common">Planctomyces brasiliensis</name>
    <dbReference type="NCBI Taxonomy" id="756272"/>
    <lineage>
        <taxon>Bacteria</taxon>
        <taxon>Pseudomonadati</taxon>
        <taxon>Planctomycetota</taxon>
        <taxon>Planctomycetia</taxon>
        <taxon>Planctomycetales</taxon>
        <taxon>Planctomycetaceae</taxon>
        <taxon>Rubinisphaera</taxon>
    </lineage>
</organism>
<sequence length="103" mass="11229">MAQYDDLHTGTITLVGVVSAILTFVIIAAAQVLYYQYQEVETARKEIDVPITASDNVILQQEAILSNYGWLDQEKGIVGLPIDRAMQDVLAELGSDSKAEASN</sequence>
<dbReference type="EMBL" id="CP002546">
    <property type="protein sequence ID" value="ADY62242.1"/>
    <property type="molecule type" value="Genomic_DNA"/>
</dbReference>
<keyword evidence="1" id="KW-1133">Transmembrane helix</keyword>
<gene>
    <name evidence="2" type="ordered locus">Plabr_4671</name>
</gene>
<keyword evidence="1" id="KW-0472">Membrane</keyword>
<dbReference type="HOGENOM" id="CLU_164549_0_0_0"/>
<dbReference type="STRING" id="756272.Plabr_4671"/>
<accession>F0SPD4</accession>